<organism evidence="3 4">
    <name type="scientific">Geosporobacter ferrireducens</name>
    <dbReference type="NCBI Taxonomy" id="1424294"/>
    <lineage>
        <taxon>Bacteria</taxon>
        <taxon>Bacillati</taxon>
        <taxon>Bacillota</taxon>
        <taxon>Clostridia</taxon>
        <taxon>Peptostreptococcales</taxon>
        <taxon>Thermotaleaceae</taxon>
        <taxon>Geosporobacter</taxon>
    </lineage>
</organism>
<dbReference type="Proteomes" id="UP000095743">
    <property type="component" value="Chromosome"/>
</dbReference>
<dbReference type="InterPro" id="IPR000253">
    <property type="entry name" value="FHA_dom"/>
</dbReference>
<reference evidence="3 4" key="1">
    <citation type="submission" date="2016-09" db="EMBL/GenBank/DDBJ databases">
        <title>Genomic analysis reveals versatility of anaerobic energy metabolism of Geosporobacter ferrireducens IRF9 of phylum Firmicutes.</title>
        <authorList>
            <person name="Kim S.-J."/>
        </authorList>
    </citation>
    <scope>NUCLEOTIDE SEQUENCE [LARGE SCALE GENOMIC DNA]</scope>
    <source>
        <strain evidence="3 4">IRF9</strain>
    </source>
</reference>
<dbReference type="PANTHER" id="PTHR23308">
    <property type="entry name" value="NUCLEAR INHIBITOR OF PROTEIN PHOSPHATASE-1"/>
    <property type="match status" value="1"/>
</dbReference>
<dbReference type="PROSITE" id="PS50006">
    <property type="entry name" value="FHA_DOMAIN"/>
    <property type="match status" value="1"/>
</dbReference>
<dbReference type="RefSeq" id="WP_069974663.1">
    <property type="nucleotide sequence ID" value="NZ_CP017269.1"/>
</dbReference>
<dbReference type="CDD" id="cd00060">
    <property type="entry name" value="FHA"/>
    <property type="match status" value="1"/>
</dbReference>
<keyword evidence="1" id="KW-1133">Transmembrane helix</keyword>
<keyword evidence="4" id="KW-1185">Reference proteome</keyword>
<keyword evidence="1" id="KW-0812">Transmembrane</keyword>
<evidence type="ECO:0000313" key="4">
    <source>
        <dbReference type="Proteomes" id="UP000095743"/>
    </source>
</evidence>
<dbReference type="SMART" id="SM00240">
    <property type="entry name" value="FHA"/>
    <property type="match status" value="1"/>
</dbReference>
<protein>
    <submittedName>
        <fullName evidence="3">FHA domain-containing protein</fullName>
    </submittedName>
</protein>
<dbReference type="EMBL" id="CP017269">
    <property type="protein sequence ID" value="AOT69097.1"/>
    <property type="molecule type" value="Genomic_DNA"/>
</dbReference>
<dbReference type="AlphaFoldDB" id="A0A1D8GDW1"/>
<dbReference type="OrthoDB" id="9816434at2"/>
<keyword evidence="1" id="KW-0472">Membrane</keyword>
<dbReference type="KEGG" id="gfe:Gferi_05710"/>
<dbReference type="Pfam" id="PF00498">
    <property type="entry name" value="FHA"/>
    <property type="match status" value="1"/>
</dbReference>
<feature type="transmembrane region" description="Helical" evidence="1">
    <location>
        <begin position="7"/>
        <end position="29"/>
    </location>
</feature>
<name>A0A1D8GDW1_9FIRM</name>
<dbReference type="InterPro" id="IPR050923">
    <property type="entry name" value="Cell_Proc_Reg/RNA_Proc"/>
</dbReference>
<evidence type="ECO:0000256" key="1">
    <source>
        <dbReference type="SAM" id="Phobius"/>
    </source>
</evidence>
<evidence type="ECO:0000259" key="2">
    <source>
        <dbReference type="PROSITE" id="PS50006"/>
    </source>
</evidence>
<accession>A0A1D8GDW1</accession>
<dbReference type="Gene3D" id="2.60.200.20">
    <property type="match status" value="1"/>
</dbReference>
<dbReference type="InterPro" id="IPR008984">
    <property type="entry name" value="SMAD_FHA_dom_sf"/>
</dbReference>
<proteinExistence type="predicted"/>
<dbReference type="SUPFAM" id="SSF49879">
    <property type="entry name" value="SMAD/FHA domain"/>
    <property type="match status" value="1"/>
</dbReference>
<dbReference type="STRING" id="1424294.Gferi_05710"/>
<sequence>MFNILSLVFRYLFILIIYLFIFGIIRLIYLDIKSIGGSVIQEDTYLKLINRKDTLPFKVKEVYPLAASVIIGRKNESDIVIKDPFISNQHAQISLDEGSYFLEDLDSANGTYLNGERIMDAVKLQNGDRIKIGQIEFLYVSND</sequence>
<evidence type="ECO:0000313" key="3">
    <source>
        <dbReference type="EMBL" id="AOT69097.1"/>
    </source>
</evidence>
<feature type="domain" description="FHA" evidence="2">
    <location>
        <begin position="69"/>
        <end position="118"/>
    </location>
</feature>
<gene>
    <name evidence="3" type="ORF">Gferi_05710</name>
</gene>